<organism evidence="7 8">
    <name type="scientific">Haloarcula salinisoli</name>
    <dbReference type="NCBI Taxonomy" id="2487746"/>
    <lineage>
        <taxon>Archaea</taxon>
        <taxon>Methanobacteriati</taxon>
        <taxon>Methanobacteriota</taxon>
        <taxon>Stenosarchaea group</taxon>
        <taxon>Halobacteria</taxon>
        <taxon>Halobacteriales</taxon>
        <taxon>Haloarculaceae</taxon>
        <taxon>Haloarcula</taxon>
    </lineage>
</organism>
<dbReference type="Pfam" id="PF12698">
    <property type="entry name" value="ABC2_membrane_3"/>
    <property type="match status" value="1"/>
</dbReference>
<reference evidence="7" key="1">
    <citation type="submission" date="2021-06" db="EMBL/GenBank/DDBJ databases">
        <title>Halomicroarcula sp. F24A a new haloarchaeum isolated from saline soil.</title>
        <authorList>
            <person name="Duran-Viseras A."/>
            <person name="Sanchez-Porro C."/>
            <person name="Ventosa A."/>
        </authorList>
    </citation>
    <scope>NUCLEOTIDE SEQUENCE</scope>
    <source>
        <strain evidence="7">F24A</strain>
    </source>
</reference>
<dbReference type="EMBL" id="RKLQ01000001">
    <property type="protein sequence ID" value="MBX0302983.1"/>
    <property type="molecule type" value="Genomic_DNA"/>
</dbReference>
<feature type="transmembrane region" description="Helical" evidence="5">
    <location>
        <begin position="261"/>
        <end position="284"/>
    </location>
</feature>
<feature type="transmembrane region" description="Helical" evidence="5">
    <location>
        <begin position="235"/>
        <end position="255"/>
    </location>
</feature>
<name>A0A8J8CAE3_9EURY</name>
<dbReference type="GO" id="GO:0140359">
    <property type="term" value="F:ABC-type transporter activity"/>
    <property type="evidence" value="ECO:0007669"/>
    <property type="project" value="InterPro"/>
</dbReference>
<protein>
    <submittedName>
        <fullName evidence="7">ABC transporter permease</fullName>
    </submittedName>
</protein>
<evidence type="ECO:0000313" key="8">
    <source>
        <dbReference type="Proteomes" id="UP000783863"/>
    </source>
</evidence>
<proteinExistence type="predicted"/>
<evidence type="ECO:0000256" key="2">
    <source>
        <dbReference type="ARBA" id="ARBA00022692"/>
    </source>
</evidence>
<dbReference type="RefSeq" id="WP_220587206.1">
    <property type="nucleotide sequence ID" value="NZ_RKLQ01000001.1"/>
</dbReference>
<evidence type="ECO:0000313" key="7">
    <source>
        <dbReference type="EMBL" id="MBX0302983.1"/>
    </source>
</evidence>
<keyword evidence="4 5" id="KW-0472">Membrane</keyword>
<feature type="transmembrane region" description="Helical" evidence="5">
    <location>
        <begin position="28"/>
        <end position="54"/>
    </location>
</feature>
<evidence type="ECO:0000259" key="6">
    <source>
        <dbReference type="Pfam" id="PF12698"/>
    </source>
</evidence>
<dbReference type="GO" id="GO:0016020">
    <property type="term" value="C:membrane"/>
    <property type="evidence" value="ECO:0007669"/>
    <property type="project" value="UniProtKB-SubCell"/>
</dbReference>
<evidence type="ECO:0000256" key="1">
    <source>
        <dbReference type="ARBA" id="ARBA00004141"/>
    </source>
</evidence>
<evidence type="ECO:0000256" key="5">
    <source>
        <dbReference type="SAM" id="Phobius"/>
    </source>
</evidence>
<dbReference type="Proteomes" id="UP000783863">
    <property type="component" value="Unassembled WGS sequence"/>
</dbReference>
<feature type="domain" description="ABC-2 type transporter transmembrane" evidence="6">
    <location>
        <begin position="31"/>
        <end position="312"/>
    </location>
</feature>
<sequence length="362" mass="38776">MPDDRPWYRDPRIVVARRDVRSLSREKTIVLALLIQLFVAGFSSFLVVGLTSLYDPGSVSTGEVEMAVTGDAQDELEEAAAEHDSVEIQAYNNSRDAQRAFEERRVDALLNASYVESSAGPGKKISVTARIPEGSIRSTLIVVNVRRVLETLERQERFDRAGSLDEDPVPLPPQVPASPYFGFTYTVLIPLLLFLPAFISGSVAVDTITEEMERGTLELLRVAPVSLLDIVDGKALGMALLAPAQSLLWILLLSVNGIRVANVSVILLFVTAVAALVVTIGVVLGVATGKRRPAQLLYSVLTLVAFGAAVVLPEHPATTVAKLAVDSPTLSTYATVFGTLAVAILAYAAARKYVGSVDASAF</sequence>
<dbReference type="PANTHER" id="PTHR43471">
    <property type="entry name" value="ABC TRANSPORTER PERMEASE"/>
    <property type="match status" value="1"/>
</dbReference>
<comment type="caution">
    <text evidence="7">The sequence shown here is derived from an EMBL/GenBank/DDBJ whole genome shotgun (WGS) entry which is preliminary data.</text>
</comment>
<feature type="transmembrane region" description="Helical" evidence="5">
    <location>
        <begin position="296"/>
        <end position="312"/>
    </location>
</feature>
<accession>A0A8J8CAE3</accession>
<dbReference type="InterPro" id="IPR013525">
    <property type="entry name" value="ABC2_TM"/>
</dbReference>
<evidence type="ECO:0000256" key="3">
    <source>
        <dbReference type="ARBA" id="ARBA00022989"/>
    </source>
</evidence>
<keyword evidence="3 5" id="KW-1133">Transmembrane helix</keyword>
<dbReference type="AlphaFoldDB" id="A0A8J8CAE3"/>
<feature type="transmembrane region" description="Helical" evidence="5">
    <location>
        <begin position="180"/>
        <end position="205"/>
    </location>
</feature>
<comment type="subcellular location">
    <subcellularLocation>
        <location evidence="1">Membrane</location>
        <topology evidence="1">Multi-pass membrane protein</topology>
    </subcellularLocation>
</comment>
<gene>
    <name evidence="7" type="ORF">EGD98_04775</name>
</gene>
<feature type="transmembrane region" description="Helical" evidence="5">
    <location>
        <begin position="332"/>
        <end position="350"/>
    </location>
</feature>
<evidence type="ECO:0000256" key="4">
    <source>
        <dbReference type="ARBA" id="ARBA00023136"/>
    </source>
</evidence>
<keyword evidence="8" id="KW-1185">Reference proteome</keyword>
<keyword evidence="2 5" id="KW-0812">Transmembrane</keyword>